<proteinExistence type="predicted"/>
<gene>
    <name evidence="1" type="ORF">E5331_16065</name>
</gene>
<evidence type="ECO:0000313" key="1">
    <source>
        <dbReference type="EMBL" id="TGY77111.1"/>
    </source>
</evidence>
<evidence type="ECO:0000313" key="2">
    <source>
        <dbReference type="Proteomes" id="UP000306319"/>
    </source>
</evidence>
<dbReference type="Proteomes" id="UP000306319">
    <property type="component" value="Unassembled WGS sequence"/>
</dbReference>
<protein>
    <submittedName>
        <fullName evidence="1">Uncharacterized protein</fullName>
    </submittedName>
</protein>
<accession>A0AC61RE22</accession>
<comment type="caution">
    <text evidence="1">The sequence shown here is derived from an EMBL/GenBank/DDBJ whole genome shotgun (WGS) entry which is preliminary data.</text>
</comment>
<sequence length="269" mass="31016">MSPIYEEMLFLSAGEANAEQEISLPVLVAKFIDIATAHANSLDIGNPSMRKIHAGWVLSRLTIEMNSYPAVNQCYVISTWIESFNRHFSERSFCVKSQNGEIYGYARSIWMVMDTYNHSNIGLSHFTIPSEMILGKKAPIEKQARHTDIIESCDIPNCKALKATDSVFKYSFNYCDLDSYRHVNTVRYVELLLNRFSLSEFDSMFVNRLELSFLHEAKYGIETKLLRSDNYSDNVFLTSFQLKATEDDSSLLFARMFRKERIKNESEIN</sequence>
<organism evidence="1 2">
    <name type="scientific">Lepagella muris</name>
    <dbReference type="NCBI Taxonomy" id="3032870"/>
    <lineage>
        <taxon>Bacteria</taxon>
        <taxon>Pseudomonadati</taxon>
        <taxon>Bacteroidota</taxon>
        <taxon>Bacteroidia</taxon>
        <taxon>Bacteroidales</taxon>
        <taxon>Muribaculaceae</taxon>
        <taxon>Lepagella</taxon>
    </lineage>
</organism>
<reference evidence="1" key="1">
    <citation type="submission" date="2019-04" db="EMBL/GenBank/DDBJ databases">
        <title>Microbes associate with the intestines of laboratory mice.</title>
        <authorList>
            <person name="Navarre W."/>
            <person name="Wong E."/>
            <person name="Huang K."/>
            <person name="Tropini C."/>
            <person name="Ng K."/>
            <person name="Yu B."/>
        </authorList>
    </citation>
    <scope>NUCLEOTIDE SEQUENCE</scope>
    <source>
        <strain evidence="1">NM04_E33</strain>
    </source>
</reference>
<keyword evidence="2" id="KW-1185">Reference proteome</keyword>
<name>A0AC61RE22_9BACT</name>
<dbReference type="EMBL" id="SRYB01000030">
    <property type="protein sequence ID" value="TGY77111.1"/>
    <property type="molecule type" value="Genomic_DNA"/>
</dbReference>